<feature type="signal peptide" evidence="1">
    <location>
        <begin position="1"/>
        <end position="24"/>
    </location>
</feature>
<evidence type="ECO:0000256" key="1">
    <source>
        <dbReference type="SAM" id="SignalP"/>
    </source>
</evidence>
<dbReference type="Pfam" id="PF07452">
    <property type="entry name" value="CHRD"/>
    <property type="match status" value="1"/>
</dbReference>
<dbReference type="RefSeq" id="WP_186737789.1">
    <property type="nucleotide sequence ID" value="NZ_VFIA01000013.1"/>
</dbReference>
<reference evidence="3 4" key="1">
    <citation type="submission" date="2019-06" db="EMBL/GenBank/DDBJ databases">
        <title>Spirosoma utsteinense sp. nov. isolated from Antarctic ice-free soils.</title>
        <authorList>
            <person name="Tahon G."/>
        </authorList>
    </citation>
    <scope>NUCLEOTIDE SEQUENCE [LARGE SCALE GENOMIC DNA]</scope>
    <source>
        <strain evidence="3 4">LMG 31447</strain>
    </source>
</reference>
<accession>A0ABR6W5X5</accession>
<evidence type="ECO:0000313" key="4">
    <source>
        <dbReference type="Proteomes" id="UP000700732"/>
    </source>
</evidence>
<evidence type="ECO:0000313" key="3">
    <source>
        <dbReference type="EMBL" id="MBC3791991.1"/>
    </source>
</evidence>
<evidence type="ECO:0000259" key="2">
    <source>
        <dbReference type="PROSITE" id="PS50933"/>
    </source>
</evidence>
<feature type="chain" id="PRO_5046501660" description="CHRD domain-containing protein" evidence="1">
    <location>
        <begin position="25"/>
        <end position="150"/>
    </location>
</feature>
<dbReference type="EMBL" id="VFIA01000013">
    <property type="protein sequence ID" value="MBC3791991.1"/>
    <property type="molecule type" value="Genomic_DNA"/>
</dbReference>
<dbReference type="SMART" id="SM00754">
    <property type="entry name" value="CHRD"/>
    <property type="match status" value="1"/>
</dbReference>
<organism evidence="3 4">
    <name type="scientific">Spirosoma utsteinense</name>
    <dbReference type="NCBI Taxonomy" id="2585773"/>
    <lineage>
        <taxon>Bacteria</taxon>
        <taxon>Pseudomonadati</taxon>
        <taxon>Bacteroidota</taxon>
        <taxon>Cytophagia</taxon>
        <taxon>Cytophagales</taxon>
        <taxon>Cytophagaceae</taxon>
        <taxon>Spirosoma</taxon>
    </lineage>
</organism>
<comment type="caution">
    <text evidence="3">The sequence shown here is derived from an EMBL/GenBank/DDBJ whole genome shotgun (WGS) entry which is preliminary data.</text>
</comment>
<dbReference type="PROSITE" id="PS51257">
    <property type="entry name" value="PROKAR_LIPOPROTEIN"/>
    <property type="match status" value="1"/>
</dbReference>
<keyword evidence="1" id="KW-0732">Signal</keyword>
<sequence length="150" mass="15987">MIKKNALLSVAALLVMGLTLTSCSEDDDTNPVVVAPDQYTATIDGKSEKPTSTTSTAIGAFNGKLDETTRTLSYTVTYSGMTPTAGHLHRISRPDNTGDPEIFFPSLTSPITGSTTLTQAKMDSLKSGFYYANLHSAAYSNGEIRGDIKK</sequence>
<feature type="domain" description="CHRD" evidence="2">
    <location>
        <begin position="35"/>
        <end position="150"/>
    </location>
</feature>
<dbReference type="Proteomes" id="UP000700732">
    <property type="component" value="Unassembled WGS sequence"/>
</dbReference>
<dbReference type="InterPro" id="IPR010895">
    <property type="entry name" value="CHRD"/>
</dbReference>
<name>A0ABR6W5X5_9BACT</name>
<proteinExistence type="predicted"/>
<keyword evidence="4" id="KW-1185">Reference proteome</keyword>
<dbReference type="PROSITE" id="PS50933">
    <property type="entry name" value="CHRD"/>
    <property type="match status" value="1"/>
</dbReference>
<gene>
    <name evidence="3" type="ORF">FH603_2500</name>
</gene>
<protein>
    <recommendedName>
        <fullName evidence="2">CHRD domain-containing protein</fullName>
    </recommendedName>
</protein>